<accession>A0A6J4CX85</accession>
<dbReference type="InterPro" id="IPR007372">
    <property type="entry name" value="Lipid/polyisoprenoid-bd_YceI"/>
</dbReference>
<dbReference type="SMART" id="SM00867">
    <property type="entry name" value="YceI"/>
    <property type="match status" value="1"/>
</dbReference>
<dbReference type="AlphaFoldDB" id="A0A6J4CX85"/>
<gene>
    <name evidence="1" type="ORF">SNTW_07410</name>
</gene>
<dbReference type="InterPro" id="IPR036761">
    <property type="entry name" value="TTHA0802/YceI-like_sf"/>
</dbReference>
<organism evidence="1 2">
    <name type="scientific">Helicobacter suis</name>
    <dbReference type="NCBI Taxonomy" id="104628"/>
    <lineage>
        <taxon>Bacteria</taxon>
        <taxon>Pseudomonadati</taxon>
        <taxon>Campylobacterota</taxon>
        <taxon>Epsilonproteobacteria</taxon>
        <taxon>Campylobacterales</taxon>
        <taxon>Helicobacteraceae</taxon>
        <taxon>Helicobacter</taxon>
    </lineage>
</organism>
<proteinExistence type="predicted"/>
<reference evidence="1 2" key="1">
    <citation type="submission" date="2019-06" db="EMBL/GenBank/DDBJ databases">
        <title>Complete genome sequence of Helicobacter suis SNTW101c.</title>
        <authorList>
            <person name="Rimbara E."/>
            <person name="Suzuki M."/>
            <person name="Matsui H."/>
            <person name="Nakamura M."/>
            <person name="Mori S."/>
            <person name="Shibayama K."/>
        </authorList>
    </citation>
    <scope>NUCLEOTIDE SEQUENCE [LARGE SCALE GENOMIC DNA]</scope>
    <source>
        <strain evidence="1 2">SNTW101c</strain>
    </source>
</reference>
<dbReference type="SUPFAM" id="SSF101874">
    <property type="entry name" value="YceI-like"/>
    <property type="match status" value="1"/>
</dbReference>
<dbReference type="PANTHER" id="PTHR34406">
    <property type="entry name" value="PROTEIN YCEI"/>
    <property type="match status" value="1"/>
</dbReference>
<dbReference type="PANTHER" id="PTHR34406:SF1">
    <property type="entry name" value="PROTEIN YCEI"/>
    <property type="match status" value="1"/>
</dbReference>
<dbReference type="Pfam" id="PF04264">
    <property type="entry name" value="YceI"/>
    <property type="match status" value="1"/>
</dbReference>
<evidence type="ECO:0000313" key="2">
    <source>
        <dbReference type="Proteomes" id="UP000317935"/>
    </source>
</evidence>
<dbReference type="Gene3D" id="2.40.128.110">
    <property type="entry name" value="Lipid/polyisoprenoid-binding, YceI-like"/>
    <property type="match status" value="1"/>
</dbReference>
<sequence>MRFSLISLVLAGFLSAATYSVDVSHSNAGFEVRHMLVAKVEGNFSNFSGKAEIEKGKLKALEGVVQIKSISTKDNDRDTRLRSSDFFDATRFPQGTLKAISIQQKSGGVLQIQAKLKLKDVEKTITLKGKIVGPGKNLMNSKEIYGLELQGSINRKDFGIGKDIAESMVGNEILLRINLEVEL</sequence>
<dbReference type="Proteomes" id="UP000317935">
    <property type="component" value="Chromosome"/>
</dbReference>
<evidence type="ECO:0000313" key="1">
    <source>
        <dbReference type="EMBL" id="BCD70096.1"/>
    </source>
</evidence>
<dbReference type="RefSeq" id="WP_006565083.1">
    <property type="nucleotide sequence ID" value="NZ_AP019774.1"/>
</dbReference>
<dbReference type="OrthoDB" id="9811006at2"/>
<name>A0A6J4CX85_9HELI</name>
<protein>
    <submittedName>
        <fullName evidence="1">Secreted protein</fullName>
    </submittedName>
</protein>
<dbReference type="EMBL" id="AP019774">
    <property type="protein sequence ID" value="BCD70096.1"/>
    <property type="molecule type" value="Genomic_DNA"/>
</dbReference>